<evidence type="ECO:0000313" key="2">
    <source>
        <dbReference type="EMBL" id="HGW91903.1"/>
    </source>
</evidence>
<comment type="caution">
    <text evidence="2">The sequence shown here is derived from an EMBL/GenBank/DDBJ whole genome shotgun (WGS) entry which is preliminary data.</text>
</comment>
<proteinExistence type="predicted"/>
<feature type="domain" description="NAD-dependent epimerase/dehydratase" evidence="1">
    <location>
        <begin position="4"/>
        <end position="225"/>
    </location>
</feature>
<reference evidence="2" key="1">
    <citation type="journal article" date="2020" name="mSystems">
        <title>Genome- and Community-Level Interaction Insights into Carbon Utilization and Element Cycling Functions of Hydrothermarchaeota in Hydrothermal Sediment.</title>
        <authorList>
            <person name="Zhou Z."/>
            <person name="Liu Y."/>
            <person name="Xu W."/>
            <person name="Pan J."/>
            <person name="Luo Z.H."/>
            <person name="Li M."/>
        </authorList>
    </citation>
    <scope>NUCLEOTIDE SEQUENCE [LARGE SCALE GENOMIC DNA]</scope>
    <source>
        <strain evidence="2">SpSt-780</strain>
    </source>
</reference>
<gene>
    <name evidence="2" type="ORF">ENV67_05110</name>
</gene>
<dbReference type="InterPro" id="IPR036291">
    <property type="entry name" value="NAD(P)-bd_dom_sf"/>
</dbReference>
<dbReference type="PANTHER" id="PTHR43245">
    <property type="entry name" value="BIFUNCTIONAL POLYMYXIN RESISTANCE PROTEIN ARNA"/>
    <property type="match status" value="1"/>
</dbReference>
<protein>
    <submittedName>
        <fullName evidence="2">NAD(P)-dependent oxidoreductase</fullName>
    </submittedName>
</protein>
<sequence>MNLFVTGGSGFLGYHICNKLKDKFKKIIIIDIAPIDKDEYPENVEFYNVDVRDYKGVLEKMKEADLIVHGAAALPLWSKKDIFTTNVDGTKNVLNAAKELKKERVVFISSTAVYGIPKRHPIYEDDELNGVGPYGESKIIAEKICEEERKKGMIVPVIRPKTFIGTGRMGVFYILYDWVYNGSRIPIIGDGKNRYQLLEVEDLVDSIYSALTLPESDVNWTFNVGAERFRTVYEDITDFLNFANTGSKVLRTPAPIIKFFLEIAWNLRISPLYKWVYGTADKDSFVSIERAKERLNFRPKYSNSEALIRSYKWFLEKRESLLKEKREGITHTVPWKQGIIGIFKWILK</sequence>
<dbReference type="InterPro" id="IPR001509">
    <property type="entry name" value="Epimerase_deHydtase"/>
</dbReference>
<dbReference type="SUPFAM" id="SSF51735">
    <property type="entry name" value="NAD(P)-binding Rossmann-fold domains"/>
    <property type="match status" value="1"/>
</dbReference>
<accession>A0A7C4Y621</accession>
<evidence type="ECO:0000259" key="1">
    <source>
        <dbReference type="Pfam" id="PF01370"/>
    </source>
</evidence>
<dbReference type="EMBL" id="DTHG01000065">
    <property type="protein sequence ID" value="HGW91903.1"/>
    <property type="molecule type" value="Genomic_DNA"/>
</dbReference>
<dbReference type="AlphaFoldDB" id="A0A7C4Y621"/>
<organism evidence="2">
    <name type="scientific">candidate division WOR-3 bacterium</name>
    <dbReference type="NCBI Taxonomy" id="2052148"/>
    <lineage>
        <taxon>Bacteria</taxon>
        <taxon>Bacteria division WOR-3</taxon>
    </lineage>
</organism>
<dbReference type="InterPro" id="IPR050177">
    <property type="entry name" value="Lipid_A_modif_metabolic_enz"/>
</dbReference>
<dbReference type="Pfam" id="PF01370">
    <property type="entry name" value="Epimerase"/>
    <property type="match status" value="1"/>
</dbReference>
<dbReference type="Gene3D" id="3.40.50.720">
    <property type="entry name" value="NAD(P)-binding Rossmann-like Domain"/>
    <property type="match status" value="1"/>
</dbReference>
<name>A0A7C4Y621_UNCW3</name>